<dbReference type="InterPro" id="IPR058580">
    <property type="entry name" value="DUF2828"/>
</dbReference>
<dbReference type="InterPro" id="IPR056690">
    <property type="entry name" value="DUF7788"/>
</dbReference>
<protein>
    <submittedName>
        <fullName evidence="4">Uncharacterized protein</fullName>
    </submittedName>
</protein>
<sequence length="689" mass="75719">MAAAAAAAAAACRRAVSHTLTGPPPEFFRVAAAAAATLGNKAGEPPAAATTGASAKYAHLVDATFYTPSTATPPLAPPPPKKKTLTENDSATFASSGDPCIDFFFHVVPDTPAESVAARLATAWAAEPLTALRLACNLRGVRGTGKSDREGFYAAALWMHGSHPKTLALNARAIAGFGYLKDLPEILHRIIHGGVATTGPRRRLVATTVPRRRLVAGYSDKDYSDSESEYDSDDDDDTQTEESEPEADGHGDGTVAEEGRAAAKEEERKRKAEVASMERQRRRAVAAARALDRYSRDASYRFLHDRTADVFADLLGEDMRHLAAGELNELSLAAKWCPSIDCSYDRSTLLCEAIGRRLFPRGSSPELPEDLDDRYYAYRVRELLRKQALTPLRAALKLPEVFISDRAWGHVVYTRVASVAMQNYRELFAEHDGERFEKYLEDVKAGKATIAAGALLPHQIIDSIDSDGVADLQWERMVSDLRALGKLSNCIAICDVSGSMYGEPIEVSVALGLLVSELSDEPWHHRLITFSERPELHQITGETLREKTNFIRRMQWNMNTNFQAVFDKLLDVAVAGNLPPERMVKRVIVFSDMEFDQASLNPWETDYEAITRKFTEAGYGAAIPEIVFWNLRDSKSVPVTSGEKGVALVSGFSKNLLKLFLDSDGIMTPRAVMEKAISGREYEELAVYD</sequence>
<dbReference type="Gene3D" id="3.40.50.410">
    <property type="entry name" value="von Willebrand factor, type A domain"/>
    <property type="match status" value="1"/>
</dbReference>
<dbReference type="PANTHER" id="PTHR31373:SF17">
    <property type="entry name" value="OS06G0652100 PROTEIN"/>
    <property type="match status" value="1"/>
</dbReference>
<dbReference type="InterPro" id="IPR036465">
    <property type="entry name" value="vWFA_dom_sf"/>
</dbReference>
<feature type="region of interest" description="Disordered" evidence="1">
    <location>
        <begin position="216"/>
        <end position="279"/>
    </location>
</feature>
<keyword evidence="5" id="KW-1185">Reference proteome</keyword>
<dbReference type="PANTHER" id="PTHR31373">
    <property type="entry name" value="OS06G0652100 PROTEIN"/>
    <property type="match status" value="1"/>
</dbReference>
<evidence type="ECO:0000259" key="2">
    <source>
        <dbReference type="Pfam" id="PF11443"/>
    </source>
</evidence>
<reference evidence="4" key="1">
    <citation type="submission" date="2024-10" db="EMBL/GenBank/DDBJ databases">
        <authorList>
            <person name="Ryan C."/>
        </authorList>
    </citation>
    <scope>NUCLEOTIDE SEQUENCE [LARGE SCALE GENOMIC DNA]</scope>
</reference>
<evidence type="ECO:0000256" key="1">
    <source>
        <dbReference type="SAM" id="MobiDB-lite"/>
    </source>
</evidence>
<organism evidence="4 5">
    <name type="scientific">Urochloa decumbens</name>
    <dbReference type="NCBI Taxonomy" id="240449"/>
    <lineage>
        <taxon>Eukaryota</taxon>
        <taxon>Viridiplantae</taxon>
        <taxon>Streptophyta</taxon>
        <taxon>Embryophyta</taxon>
        <taxon>Tracheophyta</taxon>
        <taxon>Spermatophyta</taxon>
        <taxon>Magnoliopsida</taxon>
        <taxon>Liliopsida</taxon>
        <taxon>Poales</taxon>
        <taxon>Poaceae</taxon>
        <taxon>PACMAD clade</taxon>
        <taxon>Panicoideae</taxon>
        <taxon>Panicodae</taxon>
        <taxon>Paniceae</taxon>
        <taxon>Melinidinae</taxon>
        <taxon>Urochloa</taxon>
    </lineage>
</organism>
<dbReference type="EMBL" id="OZ075145">
    <property type="protein sequence ID" value="CAL5049004.1"/>
    <property type="molecule type" value="Genomic_DNA"/>
</dbReference>
<dbReference type="InterPro" id="IPR011205">
    <property type="entry name" value="UCP015417_vWA"/>
</dbReference>
<dbReference type="Pfam" id="PF25043">
    <property type="entry name" value="DUF7788"/>
    <property type="match status" value="1"/>
</dbReference>
<evidence type="ECO:0000313" key="5">
    <source>
        <dbReference type="Proteomes" id="UP001497457"/>
    </source>
</evidence>
<feature type="domain" description="DUF7788" evidence="3">
    <location>
        <begin position="489"/>
        <end position="669"/>
    </location>
</feature>
<dbReference type="AlphaFoldDB" id="A0ABC9E2A5"/>
<evidence type="ECO:0000313" key="4">
    <source>
        <dbReference type="EMBL" id="CAL5049004.1"/>
    </source>
</evidence>
<evidence type="ECO:0000259" key="3">
    <source>
        <dbReference type="Pfam" id="PF25043"/>
    </source>
</evidence>
<dbReference type="Proteomes" id="UP001497457">
    <property type="component" value="Chromosome 35b"/>
</dbReference>
<dbReference type="PIRSF" id="PIRSF015417">
    <property type="entry name" value="T31B5_30_vWA"/>
    <property type="match status" value="1"/>
</dbReference>
<name>A0ABC9E2A5_9POAL</name>
<proteinExistence type="predicted"/>
<feature type="compositionally biased region" description="Acidic residues" evidence="1">
    <location>
        <begin position="225"/>
        <end position="246"/>
    </location>
</feature>
<dbReference type="Pfam" id="PF11443">
    <property type="entry name" value="DUF2828"/>
    <property type="match status" value="1"/>
</dbReference>
<dbReference type="SUPFAM" id="SSF53300">
    <property type="entry name" value="vWA-like"/>
    <property type="match status" value="1"/>
</dbReference>
<feature type="compositionally biased region" description="Basic and acidic residues" evidence="1">
    <location>
        <begin position="247"/>
        <end position="279"/>
    </location>
</feature>
<feature type="domain" description="DUF2828" evidence="2">
    <location>
        <begin position="86"/>
        <end position="487"/>
    </location>
</feature>
<accession>A0ABC9E2A5</accession>
<gene>
    <name evidence="4" type="ORF">URODEC1_LOCUS90772</name>
</gene>